<reference evidence="8 9" key="1">
    <citation type="submission" date="2020-06" db="EMBL/GenBank/DDBJ databases">
        <title>Lactobacillus rhamnosus QC,genome.</title>
        <authorList>
            <person name="Yi H."/>
            <person name="Jin M."/>
        </authorList>
    </citation>
    <scope>NUCLEOTIDE SEQUENCE [LARGE SCALE GENOMIC DNA]</scope>
    <source>
        <strain evidence="8 9">QC</strain>
    </source>
</reference>
<dbReference type="EMBL" id="JABXWP010000011">
    <property type="protein sequence ID" value="NVO88541.1"/>
    <property type="molecule type" value="Genomic_DNA"/>
</dbReference>
<feature type="domain" description="Response regulatory" evidence="6">
    <location>
        <begin position="9"/>
        <end position="134"/>
    </location>
</feature>
<evidence type="ECO:0000256" key="2">
    <source>
        <dbReference type="ARBA" id="ARBA00023012"/>
    </source>
</evidence>
<dbReference type="Gene3D" id="2.40.50.1020">
    <property type="entry name" value="LytTr DNA-binding domain"/>
    <property type="match status" value="1"/>
</dbReference>
<dbReference type="SMART" id="SM00850">
    <property type="entry name" value="LytTR"/>
    <property type="match status" value="1"/>
</dbReference>
<evidence type="ECO:0000256" key="3">
    <source>
        <dbReference type="ARBA" id="ARBA00023159"/>
    </source>
</evidence>
<dbReference type="GO" id="GO:0000156">
    <property type="term" value="F:phosphorelay response regulator activity"/>
    <property type="evidence" value="ECO:0007669"/>
    <property type="project" value="InterPro"/>
</dbReference>
<feature type="modified residue" description="4-aspartylphosphate" evidence="5">
    <location>
        <position position="67"/>
    </location>
</feature>
<dbReference type="AlphaFoldDB" id="A0A7Y7UK61"/>
<dbReference type="SUPFAM" id="SSF52172">
    <property type="entry name" value="CheY-like"/>
    <property type="match status" value="1"/>
</dbReference>
<dbReference type="PROSITE" id="PS50110">
    <property type="entry name" value="RESPONSE_REGULATORY"/>
    <property type="match status" value="1"/>
</dbReference>
<gene>
    <name evidence="8" type="ORF">HWN39_08480</name>
</gene>
<evidence type="ECO:0000313" key="9">
    <source>
        <dbReference type="Proteomes" id="UP000542889"/>
    </source>
</evidence>
<feature type="domain" description="HTH LytTR-type" evidence="7">
    <location>
        <begin position="151"/>
        <end position="253"/>
    </location>
</feature>
<dbReference type="CDD" id="cd17533">
    <property type="entry name" value="REC_LytTR_AgrA-like"/>
    <property type="match status" value="1"/>
</dbReference>
<dbReference type="InterPro" id="IPR001789">
    <property type="entry name" value="Sig_transdc_resp-reg_receiver"/>
</dbReference>
<dbReference type="Gene3D" id="3.40.50.2300">
    <property type="match status" value="1"/>
</dbReference>
<proteinExistence type="predicted"/>
<dbReference type="PROSITE" id="PS50930">
    <property type="entry name" value="HTH_LYTTR"/>
    <property type="match status" value="1"/>
</dbReference>
<evidence type="ECO:0000313" key="8">
    <source>
        <dbReference type="EMBL" id="NVO88541.1"/>
    </source>
</evidence>
<dbReference type="InterPro" id="IPR007492">
    <property type="entry name" value="LytTR_DNA-bd_dom"/>
</dbReference>
<dbReference type="InterPro" id="IPR046947">
    <property type="entry name" value="LytR-like"/>
</dbReference>
<organism evidence="8 9">
    <name type="scientific">Lacticaseibacillus rhamnosus</name>
    <name type="common">Lactobacillus rhamnosus</name>
    <dbReference type="NCBI Taxonomy" id="47715"/>
    <lineage>
        <taxon>Bacteria</taxon>
        <taxon>Bacillati</taxon>
        <taxon>Bacillota</taxon>
        <taxon>Bacilli</taxon>
        <taxon>Lactobacillales</taxon>
        <taxon>Lactobacillaceae</taxon>
        <taxon>Lacticaseibacillus</taxon>
    </lineage>
</organism>
<name>A0A7Y7UK61_LACRH</name>
<dbReference type="GO" id="GO:0003677">
    <property type="term" value="F:DNA binding"/>
    <property type="evidence" value="ECO:0007669"/>
    <property type="project" value="UniProtKB-KW"/>
</dbReference>
<keyword evidence="5" id="KW-0597">Phosphoprotein</keyword>
<evidence type="ECO:0000256" key="1">
    <source>
        <dbReference type="ARBA" id="ARBA00022490"/>
    </source>
</evidence>
<accession>A0A7Y7UK61</accession>
<comment type="function">
    <text evidence="4">Required for high-level post-exponential phase expression of a series of secreted proteins.</text>
</comment>
<keyword evidence="3" id="KW-0010">Activator</keyword>
<dbReference type="Proteomes" id="UP000542889">
    <property type="component" value="Unassembled WGS sequence"/>
</dbReference>
<keyword evidence="2" id="KW-0902">Two-component regulatory system</keyword>
<dbReference type="PANTHER" id="PTHR37299:SF3">
    <property type="entry name" value="STAGE 0 SPORULATION PROTEIN A HOMOLOG"/>
    <property type="match status" value="1"/>
</dbReference>
<evidence type="ECO:0000256" key="5">
    <source>
        <dbReference type="PROSITE-ProRule" id="PRU00169"/>
    </source>
</evidence>
<evidence type="ECO:0000259" key="7">
    <source>
        <dbReference type="PROSITE" id="PS50930"/>
    </source>
</evidence>
<keyword evidence="1" id="KW-0963">Cytoplasm</keyword>
<evidence type="ECO:0000256" key="4">
    <source>
        <dbReference type="ARBA" id="ARBA00037164"/>
    </source>
</evidence>
<sequence length="262" mass="29568">MSKNKTILNIYILEDNPDYLTFIQETVQQYLLIEELPAKIRLATTSATELLAAVDWSAINDSIFLLDIELGDSATSGVDVATAIRRKSYYVDILFITSHVDEALRILEHKIAPLDMINKNSPSKTEKKIRNNILYAIKRLKARQVASPRLFSYSINSSIFSLEMDEVIYIQTAPGVSGTLELHAENEITTFPGNLKELATKYTNLCRCHKSILINPAHVLRLDITNRFVYMDNQDKLEVSIRRMGELRQALTASSEAPTSSD</sequence>
<dbReference type="RefSeq" id="WP_176818166.1">
    <property type="nucleotide sequence ID" value="NZ_JABXWP010000011.1"/>
</dbReference>
<protein>
    <submittedName>
        <fullName evidence="8">LytTR family transcriptional regulator DNA-binding domain-containing protein</fullName>
    </submittedName>
</protein>
<dbReference type="PANTHER" id="PTHR37299">
    <property type="entry name" value="TRANSCRIPTIONAL REGULATOR-RELATED"/>
    <property type="match status" value="1"/>
</dbReference>
<dbReference type="Pfam" id="PF04397">
    <property type="entry name" value="LytTR"/>
    <property type="match status" value="1"/>
</dbReference>
<evidence type="ECO:0000259" key="6">
    <source>
        <dbReference type="PROSITE" id="PS50110"/>
    </source>
</evidence>
<keyword evidence="8" id="KW-0238">DNA-binding</keyword>
<dbReference type="InterPro" id="IPR011006">
    <property type="entry name" value="CheY-like_superfamily"/>
</dbReference>
<comment type="caution">
    <text evidence="8">The sequence shown here is derived from an EMBL/GenBank/DDBJ whole genome shotgun (WGS) entry which is preliminary data.</text>
</comment>